<proteinExistence type="predicted"/>
<gene>
    <name evidence="1" type="ORF">E4K67_01535</name>
</gene>
<protein>
    <submittedName>
        <fullName evidence="1">Uncharacterized protein</fullName>
    </submittedName>
</protein>
<comment type="caution">
    <text evidence="1">The sequence shown here is derived from an EMBL/GenBank/DDBJ whole genome shotgun (WGS) entry which is preliminary data.</text>
</comment>
<accession>A0A4Z0RDU5</accession>
<dbReference type="AlphaFoldDB" id="A0A4Z0RDU5"/>
<dbReference type="Proteomes" id="UP000298460">
    <property type="component" value="Unassembled WGS sequence"/>
</dbReference>
<dbReference type="EMBL" id="SPQQ01000001">
    <property type="protein sequence ID" value="TGE39706.1"/>
    <property type="molecule type" value="Genomic_DNA"/>
</dbReference>
<evidence type="ECO:0000313" key="2">
    <source>
        <dbReference type="Proteomes" id="UP000298460"/>
    </source>
</evidence>
<sequence length="59" mass="6592">MATTTAKASERVIADPLGWETRGKETQHNTACFPRCGKRGIHPWTLLTIGRRHTFGEVV</sequence>
<evidence type="ECO:0000313" key="1">
    <source>
        <dbReference type="EMBL" id="TGE39706.1"/>
    </source>
</evidence>
<dbReference type="RefSeq" id="WP_135544645.1">
    <property type="nucleotide sequence ID" value="NZ_SPQQ01000001.1"/>
</dbReference>
<name>A0A4Z0RDU5_9FIRM</name>
<reference evidence="1 2" key="1">
    <citation type="submission" date="2019-03" db="EMBL/GenBank/DDBJ databases">
        <title>Draft Genome Sequence of Desulfosporosinus fructosivorans Strain 63.6F, Isolated from Marine Sediment in the Baltic Sea.</title>
        <authorList>
            <person name="Hausmann B."/>
            <person name="Vandieken V."/>
            <person name="Pjevac P."/>
            <person name="Schreck K."/>
            <person name="Herbold C.W."/>
            <person name="Loy A."/>
        </authorList>
    </citation>
    <scope>NUCLEOTIDE SEQUENCE [LARGE SCALE GENOMIC DNA]</scope>
    <source>
        <strain evidence="1 2">63.6F</strain>
    </source>
</reference>
<keyword evidence="2" id="KW-1185">Reference proteome</keyword>
<organism evidence="1 2">
    <name type="scientific">Desulfosporosinus fructosivorans</name>
    <dbReference type="NCBI Taxonomy" id="2018669"/>
    <lineage>
        <taxon>Bacteria</taxon>
        <taxon>Bacillati</taxon>
        <taxon>Bacillota</taxon>
        <taxon>Clostridia</taxon>
        <taxon>Eubacteriales</taxon>
        <taxon>Desulfitobacteriaceae</taxon>
        <taxon>Desulfosporosinus</taxon>
    </lineage>
</organism>